<reference evidence="2" key="3">
    <citation type="journal article" date="2019" name="Microbiol. Resour. Announc.">
        <title>Genome Sequence of Metarhizium rileyi, a Microbial Control Agent for Lepidoptera.</title>
        <authorList>
            <person name="Binneck E."/>
            <person name="Lastra C.C.L."/>
            <person name="Sosa-Gomez D.R."/>
        </authorList>
    </citation>
    <scope>NUCLEOTIDE SEQUENCE</scope>
    <source>
        <strain evidence="2">Cep018-CH2</strain>
    </source>
</reference>
<name>A0A167IW44_METRR</name>
<dbReference type="OrthoDB" id="206354at2759"/>
<dbReference type="STRING" id="1081105.A0A167IW44"/>
<gene>
    <name evidence="2" type="ORF">ED733_006939</name>
    <name evidence="1" type="ORF">NOR_01429</name>
</gene>
<evidence type="ECO:0000313" key="3">
    <source>
        <dbReference type="Proteomes" id="UP000243498"/>
    </source>
</evidence>
<accession>A0A167IW44</accession>
<dbReference type="Proteomes" id="UP000243498">
    <property type="component" value="Unassembled WGS sequence"/>
</dbReference>
<dbReference type="EMBL" id="SBHS01000002">
    <property type="protein sequence ID" value="TWU78068.1"/>
    <property type="molecule type" value="Genomic_DNA"/>
</dbReference>
<protein>
    <submittedName>
        <fullName evidence="1">Uncharacterized protein</fullName>
    </submittedName>
</protein>
<comment type="caution">
    <text evidence="1">The sequence shown here is derived from an EMBL/GenBank/DDBJ whole genome shotgun (WGS) entry which is preliminary data.</text>
</comment>
<reference evidence="1 3" key="1">
    <citation type="journal article" date="2016" name="Genome Biol. Evol.">
        <title>Divergent and convergent evolution of fungal pathogenicity.</title>
        <authorList>
            <person name="Shang Y."/>
            <person name="Xiao G."/>
            <person name="Zheng P."/>
            <person name="Cen K."/>
            <person name="Zhan S."/>
            <person name="Wang C."/>
        </authorList>
    </citation>
    <scope>NUCLEOTIDE SEQUENCE [LARGE SCALE GENOMIC DNA]</scope>
    <source>
        <strain evidence="1 3">RCEF 4871</strain>
    </source>
</reference>
<reference evidence="4" key="2">
    <citation type="submission" date="2018-12" db="EMBL/GenBank/DDBJ databases">
        <title>The complete genome of Metarhizium rileyi, a key fungal pathogen of Lepidoptera.</title>
        <authorList>
            <person name="Binneck E."/>
            <person name="Lastra C.C.L."/>
            <person name="Sosa-Gomez D.R."/>
        </authorList>
    </citation>
    <scope>NUCLEOTIDE SEQUENCE [LARGE SCALE GENOMIC DNA]</scope>
    <source>
        <strain evidence="4">Cep018-CH2</strain>
    </source>
</reference>
<evidence type="ECO:0000313" key="4">
    <source>
        <dbReference type="Proteomes" id="UP000317257"/>
    </source>
</evidence>
<dbReference type="Proteomes" id="UP000317257">
    <property type="component" value="Unassembled WGS sequence"/>
</dbReference>
<keyword evidence="3" id="KW-1185">Reference proteome</keyword>
<evidence type="ECO:0000313" key="1">
    <source>
        <dbReference type="EMBL" id="OAA49506.1"/>
    </source>
</evidence>
<dbReference type="EMBL" id="AZHC01000003">
    <property type="protein sequence ID" value="OAA49506.1"/>
    <property type="molecule type" value="Genomic_DNA"/>
</dbReference>
<proteinExistence type="predicted"/>
<accession>A0A5C6GMD2</accession>
<dbReference type="AlphaFoldDB" id="A0A167IW44"/>
<evidence type="ECO:0000313" key="2">
    <source>
        <dbReference type="EMBL" id="TWU78068.1"/>
    </source>
</evidence>
<sequence length="62" mass="7100">MESDEEPLTLSGHALAALAEFNAERDAHQFKFDRLKAQGEEDAQLSVEAFTENWNESQFWVN</sequence>
<organism evidence="1 3">
    <name type="scientific">Metarhizium rileyi (strain RCEF 4871)</name>
    <name type="common">Nomuraea rileyi</name>
    <dbReference type="NCBI Taxonomy" id="1649241"/>
    <lineage>
        <taxon>Eukaryota</taxon>
        <taxon>Fungi</taxon>
        <taxon>Dikarya</taxon>
        <taxon>Ascomycota</taxon>
        <taxon>Pezizomycotina</taxon>
        <taxon>Sordariomycetes</taxon>
        <taxon>Hypocreomycetidae</taxon>
        <taxon>Hypocreales</taxon>
        <taxon>Clavicipitaceae</taxon>
        <taxon>Metarhizium</taxon>
    </lineage>
</organism>